<name>A0A5J5G195_9GAMM</name>
<dbReference type="SUPFAM" id="SSF46785">
    <property type="entry name" value="Winged helix' DNA-binding domain"/>
    <property type="match status" value="1"/>
</dbReference>
<dbReference type="AlphaFoldDB" id="A0A5J5G195"/>
<dbReference type="Proteomes" id="UP000335415">
    <property type="component" value="Unassembled WGS sequence"/>
</dbReference>
<organism evidence="6 7">
    <name type="scientific">Affinibrenneria salicis</name>
    <dbReference type="NCBI Taxonomy" id="2590031"/>
    <lineage>
        <taxon>Bacteria</taxon>
        <taxon>Pseudomonadati</taxon>
        <taxon>Pseudomonadota</taxon>
        <taxon>Gammaproteobacteria</taxon>
        <taxon>Enterobacterales</taxon>
        <taxon>Pectobacteriaceae</taxon>
        <taxon>Affinibrenneria</taxon>
    </lineage>
</organism>
<feature type="domain" description="HTH lysR-type" evidence="5">
    <location>
        <begin position="1"/>
        <end position="61"/>
    </location>
</feature>
<evidence type="ECO:0000313" key="7">
    <source>
        <dbReference type="Proteomes" id="UP000335415"/>
    </source>
</evidence>
<dbReference type="RefSeq" id="WP_150434715.1">
    <property type="nucleotide sequence ID" value="NZ_VYKJ01000004.1"/>
</dbReference>
<dbReference type="GO" id="GO:0005829">
    <property type="term" value="C:cytosol"/>
    <property type="evidence" value="ECO:0007669"/>
    <property type="project" value="TreeGrafter"/>
</dbReference>
<evidence type="ECO:0000313" key="6">
    <source>
        <dbReference type="EMBL" id="KAA9000445.1"/>
    </source>
</evidence>
<keyword evidence="7" id="KW-1185">Reference proteome</keyword>
<dbReference type="GO" id="GO:0003677">
    <property type="term" value="F:DNA binding"/>
    <property type="evidence" value="ECO:0007669"/>
    <property type="project" value="UniProtKB-KW"/>
</dbReference>
<dbReference type="Pfam" id="PF00126">
    <property type="entry name" value="HTH_1"/>
    <property type="match status" value="1"/>
</dbReference>
<dbReference type="InterPro" id="IPR000847">
    <property type="entry name" value="LysR_HTH_N"/>
</dbReference>
<dbReference type="PANTHER" id="PTHR30419">
    <property type="entry name" value="HTH-TYPE TRANSCRIPTIONAL REGULATOR YBHD"/>
    <property type="match status" value="1"/>
</dbReference>
<dbReference type="OrthoDB" id="8839922at2"/>
<dbReference type="GO" id="GO:0003700">
    <property type="term" value="F:DNA-binding transcription factor activity"/>
    <property type="evidence" value="ECO:0007669"/>
    <property type="project" value="InterPro"/>
</dbReference>
<evidence type="ECO:0000256" key="1">
    <source>
        <dbReference type="ARBA" id="ARBA00009437"/>
    </source>
</evidence>
<evidence type="ECO:0000256" key="2">
    <source>
        <dbReference type="ARBA" id="ARBA00023015"/>
    </source>
</evidence>
<dbReference type="Pfam" id="PF03466">
    <property type="entry name" value="LysR_substrate"/>
    <property type="match status" value="1"/>
</dbReference>
<proteinExistence type="inferred from homology"/>
<dbReference type="SUPFAM" id="SSF53850">
    <property type="entry name" value="Periplasmic binding protein-like II"/>
    <property type="match status" value="1"/>
</dbReference>
<dbReference type="EMBL" id="VYKJ01000004">
    <property type="protein sequence ID" value="KAA9000445.1"/>
    <property type="molecule type" value="Genomic_DNA"/>
</dbReference>
<keyword evidence="2" id="KW-0805">Transcription regulation</keyword>
<dbReference type="PROSITE" id="PS50931">
    <property type="entry name" value="HTH_LYSR"/>
    <property type="match status" value="1"/>
</dbReference>
<comment type="similarity">
    <text evidence="1">Belongs to the LysR transcriptional regulatory family.</text>
</comment>
<evidence type="ECO:0000259" key="5">
    <source>
        <dbReference type="PROSITE" id="PS50931"/>
    </source>
</evidence>
<gene>
    <name evidence="6" type="ORF">FJU30_09320</name>
</gene>
<dbReference type="InterPro" id="IPR036388">
    <property type="entry name" value="WH-like_DNA-bd_sf"/>
</dbReference>
<keyword evidence="4" id="KW-0804">Transcription</keyword>
<evidence type="ECO:0000256" key="4">
    <source>
        <dbReference type="ARBA" id="ARBA00023163"/>
    </source>
</evidence>
<dbReference type="FunFam" id="1.10.10.10:FF:000001">
    <property type="entry name" value="LysR family transcriptional regulator"/>
    <property type="match status" value="1"/>
</dbReference>
<dbReference type="Gene3D" id="3.40.190.290">
    <property type="match status" value="1"/>
</dbReference>
<evidence type="ECO:0000256" key="3">
    <source>
        <dbReference type="ARBA" id="ARBA00023125"/>
    </source>
</evidence>
<reference evidence="6 7" key="1">
    <citation type="submission" date="2019-09" db="EMBL/GenBank/DDBJ databases">
        <authorList>
            <person name="Li Y."/>
        </authorList>
    </citation>
    <scope>NUCLEOTIDE SEQUENCE [LARGE SCALE GENOMIC DNA]</scope>
    <source>
        <strain evidence="6 7">L3-3HA</strain>
    </source>
</reference>
<dbReference type="InterPro" id="IPR005119">
    <property type="entry name" value="LysR_subst-bd"/>
</dbReference>
<dbReference type="InterPro" id="IPR050950">
    <property type="entry name" value="HTH-type_LysR_regulators"/>
</dbReference>
<protein>
    <submittedName>
        <fullName evidence="6">LysR family transcriptional regulator</fullName>
    </submittedName>
</protein>
<sequence>MSIIQDHRIRYFYEAVKRGSVRAAADFLNVAPSAVSRHISQLESELTTALIERHRRGVRPTEAGEEVLTYYRSHLAQQELLMDTLQSLKGLQSGTVSIAIGEGYIDDVSAILCRFSAKYPAIKITLSVCGSNELLRRVGEDEAHIGVVFHPGRGPKIRTHSGAVHPMCAVVNMQHPLCEADAPLELNKLNEFRLALPDVSHGVRQIIAEAEDDSGVTLTPALVCNNLSTLKPYALHGGVTLLPAFMVQEELTQNRLRAIPLYNSVFSSTRTHVVTRLGRQLSVGAGQLLQMMVQEMRSLKSL</sequence>
<dbReference type="Gene3D" id="1.10.10.10">
    <property type="entry name" value="Winged helix-like DNA-binding domain superfamily/Winged helix DNA-binding domain"/>
    <property type="match status" value="1"/>
</dbReference>
<comment type="caution">
    <text evidence="6">The sequence shown here is derived from an EMBL/GenBank/DDBJ whole genome shotgun (WGS) entry which is preliminary data.</text>
</comment>
<keyword evidence="3" id="KW-0238">DNA-binding</keyword>
<accession>A0A5J5G195</accession>
<dbReference type="PANTHER" id="PTHR30419:SF8">
    <property type="entry name" value="NITROGEN ASSIMILATION TRANSCRIPTIONAL ACTIVATOR-RELATED"/>
    <property type="match status" value="1"/>
</dbReference>
<dbReference type="InterPro" id="IPR036390">
    <property type="entry name" value="WH_DNA-bd_sf"/>
</dbReference>